<feature type="domain" description="MaoC-like" evidence="1">
    <location>
        <begin position="25"/>
        <end position="119"/>
    </location>
</feature>
<dbReference type="PANTHER" id="PTHR43664:SF1">
    <property type="entry name" value="BETA-METHYLMALYL-COA DEHYDRATASE"/>
    <property type="match status" value="1"/>
</dbReference>
<dbReference type="RefSeq" id="WP_167298619.1">
    <property type="nucleotide sequence ID" value="NZ_JAASQV010000001.1"/>
</dbReference>
<dbReference type="Gene3D" id="3.10.129.10">
    <property type="entry name" value="Hotdog Thioesterase"/>
    <property type="match status" value="1"/>
</dbReference>
<dbReference type="Proteomes" id="UP000564677">
    <property type="component" value="Unassembled WGS sequence"/>
</dbReference>
<dbReference type="InterPro" id="IPR052342">
    <property type="entry name" value="MCH/BMMD"/>
</dbReference>
<dbReference type="InterPro" id="IPR029069">
    <property type="entry name" value="HotDog_dom_sf"/>
</dbReference>
<dbReference type="PANTHER" id="PTHR43664">
    <property type="entry name" value="MONOAMINE OXIDASE-RELATED"/>
    <property type="match status" value="1"/>
</dbReference>
<dbReference type="EMBL" id="JAASQV010000001">
    <property type="protein sequence ID" value="NIJ64233.1"/>
    <property type="molecule type" value="Genomic_DNA"/>
</dbReference>
<name>A0A7X5UXX2_9SPHN</name>
<evidence type="ECO:0000313" key="2">
    <source>
        <dbReference type="EMBL" id="NIJ64233.1"/>
    </source>
</evidence>
<organism evidence="2 3">
    <name type="scientific">Sphingomonas leidyi</name>
    <dbReference type="NCBI Taxonomy" id="68569"/>
    <lineage>
        <taxon>Bacteria</taxon>
        <taxon>Pseudomonadati</taxon>
        <taxon>Pseudomonadota</taxon>
        <taxon>Alphaproteobacteria</taxon>
        <taxon>Sphingomonadales</taxon>
        <taxon>Sphingomonadaceae</taxon>
        <taxon>Sphingomonas</taxon>
    </lineage>
</organism>
<protein>
    <submittedName>
        <fullName evidence="2">Acyl dehydratase</fullName>
    </submittedName>
</protein>
<reference evidence="2 3" key="1">
    <citation type="submission" date="2020-03" db="EMBL/GenBank/DDBJ databases">
        <title>Genomic Encyclopedia of Type Strains, Phase IV (KMG-IV): sequencing the most valuable type-strain genomes for metagenomic binning, comparative biology and taxonomic classification.</title>
        <authorList>
            <person name="Goeker M."/>
        </authorList>
    </citation>
    <scope>NUCLEOTIDE SEQUENCE [LARGE SCALE GENOMIC DNA]</scope>
    <source>
        <strain evidence="2 3">DSM 4733</strain>
    </source>
</reference>
<dbReference type="AlphaFoldDB" id="A0A7X5UXX2"/>
<dbReference type="CDD" id="cd03454">
    <property type="entry name" value="YdeM"/>
    <property type="match status" value="1"/>
</dbReference>
<comment type="caution">
    <text evidence="2">The sequence shown here is derived from an EMBL/GenBank/DDBJ whole genome shotgun (WGS) entry which is preliminary data.</text>
</comment>
<proteinExistence type="predicted"/>
<gene>
    <name evidence="2" type="ORF">FHR20_001164</name>
</gene>
<sequence>MTSSAVSQALYLDDIAVGDEFVSGRYHIDAEQIMAFASQFDPQPFHTDPEAAKQSFFQGLAASGWHTMSITMRLIVESVPFAGGIVGAGGELSWRRPTRPDDVLYVRSKVVEIIPSRSKPDRGIVMVQSLTLNQRDEVLQDSTAKLVLFRKQVG</sequence>
<dbReference type="Pfam" id="PF01575">
    <property type="entry name" value="MaoC_dehydratas"/>
    <property type="match status" value="1"/>
</dbReference>
<dbReference type="SUPFAM" id="SSF54637">
    <property type="entry name" value="Thioesterase/thiol ester dehydrase-isomerase"/>
    <property type="match status" value="1"/>
</dbReference>
<evidence type="ECO:0000313" key="3">
    <source>
        <dbReference type="Proteomes" id="UP000564677"/>
    </source>
</evidence>
<dbReference type="InterPro" id="IPR002539">
    <property type="entry name" value="MaoC-like_dom"/>
</dbReference>
<evidence type="ECO:0000259" key="1">
    <source>
        <dbReference type="Pfam" id="PF01575"/>
    </source>
</evidence>
<accession>A0A7X5UXX2</accession>
<keyword evidence="3" id="KW-1185">Reference proteome</keyword>